<protein>
    <submittedName>
        <fullName evidence="1">Uncharacterized protein</fullName>
    </submittedName>
</protein>
<reference evidence="1 2" key="1">
    <citation type="submission" date="2016-10" db="EMBL/GenBank/DDBJ databases">
        <title>Comparative genomics of Bacillus thuringiensis reveals a path to pathogens against multiple invertebrate hosts.</title>
        <authorList>
            <person name="Zheng J."/>
            <person name="Gao Q."/>
            <person name="Liu H."/>
            <person name="Peng D."/>
            <person name="Ruan L."/>
            <person name="Sun M."/>
        </authorList>
    </citation>
    <scope>NUCLEOTIDE SEQUENCE [LARGE SCALE GENOMIC DNA]</scope>
    <source>
        <strain evidence="1">CTC</strain>
    </source>
</reference>
<proteinExistence type="predicted"/>
<name>A0A243GN93_BACTF</name>
<sequence length="64" mass="7105">MHNASTTIPIKTIASFKKSVVTCFIRSTSFYPALMGSKTPTSKFSESKEVRWGAGCPLKSDWFN</sequence>
<organism evidence="1 2">
    <name type="scientific">Bacillus thuringiensis subsp. finitimus</name>
    <dbReference type="NCBI Taxonomy" id="29337"/>
    <lineage>
        <taxon>Bacteria</taxon>
        <taxon>Bacillati</taxon>
        <taxon>Bacillota</taxon>
        <taxon>Bacilli</taxon>
        <taxon>Bacillales</taxon>
        <taxon>Bacillaceae</taxon>
        <taxon>Bacillus</taxon>
        <taxon>Bacillus cereus group</taxon>
    </lineage>
</organism>
<evidence type="ECO:0000313" key="2">
    <source>
        <dbReference type="Proteomes" id="UP000195030"/>
    </source>
</evidence>
<dbReference type="AlphaFoldDB" id="A0A243GN93"/>
<comment type="caution">
    <text evidence="1">The sequence shown here is derived from an EMBL/GenBank/DDBJ whole genome shotgun (WGS) entry which is preliminary data.</text>
</comment>
<dbReference type="Proteomes" id="UP000195030">
    <property type="component" value="Unassembled WGS sequence"/>
</dbReference>
<accession>A0A243GN93</accession>
<gene>
    <name evidence="1" type="ORF">BK772_08420</name>
</gene>
<dbReference type="EMBL" id="NFEL01000040">
    <property type="protein sequence ID" value="OUA09285.1"/>
    <property type="molecule type" value="Genomic_DNA"/>
</dbReference>
<evidence type="ECO:0000313" key="1">
    <source>
        <dbReference type="EMBL" id="OUA09285.1"/>
    </source>
</evidence>